<gene>
    <name evidence="2" type="ORF">RHSIM_Rhsim07G0042000</name>
</gene>
<name>A0A834GR56_RHOSS</name>
<dbReference type="Proteomes" id="UP000626092">
    <property type="component" value="Unassembled WGS sequence"/>
</dbReference>
<comment type="caution">
    <text evidence="2">The sequence shown here is derived from an EMBL/GenBank/DDBJ whole genome shotgun (WGS) entry which is preliminary data.</text>
</comment>
<dbReference type="AlphaFoldDB" id="A0A834GR56"/>
<evidence type="ECO:0000256" key="1">
    <source>
        <dbReference type="SAM" id="MobiDB-lite"/>
    </source>
</evidence>
<accession>A0A834GR56</accession>
<proteinExistence type="predicted"/>
<protein>
    <submittedName>
        <fullName evidence="2">Uncharacterized protein</fullName>
    </submittedName>
</protein>
<feature type="compositionally biased region" description="Acidic residues" evidence="1">
    <location>
        <begin position="22"/>
        <end position="78"/>
    </location>
</feature>
<dbReference type="EMBL" id="WJXA01000007">
    <property type="protein sequence ID" value="KAF7137580.1"/>
    <property type="molecule type" value="Genomic_DNA"/>
</dbReference>
<feature type="region of interest" description="Disordered" evidence="1">
    <location>
        <begin position="1"/>
        <end position="82"/>
    </location>
</feature>
<organism evidence="2 3">
    <name type="scientific">Rhododendron simsii</name>
    <name type="common">Sims's rhododendron</name>
    <dbReference type="NCBI Taxonomy" id="118357"/>
    <lineage>
        <taxon>Eukaryota</taxon>
        <taxon>Viridiplantae</taxon>
        <taxon>Streptophyta</taxon>
        <taxon>Embryophyta</taxon>
        <taxon>Tracheophyta</taxon>
        <taxon>Spermatophyta</taxon>
        <taxon>Magnoliopsida</taxon>
        <taxon>eudicotyledons</taxon>
        <taxon>Gunneridae</taxon>
        <taxon>Pentapetalae</taxon>
        <taxon>asterids</taxon>
        <taxon>Ericales</taxon>
        <taxon>Ericaceae</taxon>
        <taxon>Ericoideae</taxon>
        <taxon>Rhodoreae</taxon>
        <taxon>Rhododendron</taxon>
    </lineage>
</organism>
<evidence type="ECO:0000313" key="3">
    <source>
        <dbReference type="Proteomes" id="UP000626092"/>
    </source>
</evidence>
<sequence>MSVGGGRSDDDDATNAERGSNDGDEDGDDGYSEEDYDEEDDGEEYEDDDDADDGDDDDEEEEIEMSVDTTDSEFDDDTDNKPGYGSLLRHAWVVYASPSFYMFENEYKKSKTLDVDVSTEDDGRRGLVIEYKFKRWAINSENTLLLQCHLKE</sequence>
<evidence type="ECO:0000313" key="2">
    <source>
        <dbReference type="EMBL" id="KAF7137580.1"/>
    </source>
</evidence>
<reference evidence="2" key="1">
    <citation type="submission" date="2019-11" db="EMBL/GenBank/DDBJ databases">
        <authorList>
            <person name="Liu Y."/>
            <person name="Hou J."/>
            <person name="Li T.-Q."/>
            <person name="Guan C.-H."/>
            <person name="Wu X."/>
            <person name="Wu H.-Z."/>
            <person name="Ling F."/>
            <person name="Zhang R."/>
            <person name="Shi X.-G."/>
            <person name="Ren J.-P."/>
            <person name="Chen E.-F."/>
            <person name="Sun J.-M."/>
        </authorList>
    </citation>
    <scope>NUCLEOTIDE SEQUENCE</scope>
    <source>
        <strain evidence="2">Adult_tree_wgs_1</strain>
        <tissue evidence="2">Leaves</tissue>
    </source>
</reference>
<keyword evidence="3" id="KW-1185">Reference proteome</keyword>